<dbReference type="PANTHER" id="PTHR13822">
    <property type="entry name" value="ATP SYNTHASE DELTA/EPSILON CHAIN"/>
    <property type="match status" value="1"/>
</dbReference>
<gene>
    <name evidence="14" type="ORF">BB560_002342</name>
</gene>
<protein>
    <recommendedName>
        <fullName evidence="3">ATP synthase subunit delta, mitochondrial</fullName>
    </recommendedName>
    <alternativeName>
        <fullName evidence="12">F-ATPase delta subunit</fullName>
    </alternativeName>
</protein>
<dbReference type="InterPro" id="IPR036771">
    <property type="entry name" value="ATPsynth_dsu/esu_N"/>
</dbReference>
<evidence type="ECO:0000256" key="2">
    <source>
        <dbReference type="ARBA" id="ARBA00005712"/>
    </source>
</evidence>
<evidence type="ECO:0000256" key="9">
    <source>
        <dbReference type="ARBA" id="ARBA00023128"/>
    </source>
</evidence>
<sequence>MFRFAKTVSSRILPTLSSKGLRAYASEAAAKGKGLIVNFSVPHQSILKSAPAIQVNASAVSGDMGILPDHVPSIEQLKPGMLEIVQETGAEKWFVTGGFAIITPESVLNINAVEAYKLADISPEAVKRELADSKQFLAAAKNDQEKAAAEIEIELYETLQQCLLSTQ</sequence>
<keyword evidence="11" id="KW-0139">CF(1)</keyword>
<dbReference type="OrthoDB" id="270171at2759"/>
<dbReference type="InterPro" id="IPR020546">
    <property type="entry name" value="ATP_synth_F1_dsu/esu_N"/>
</dbReference>
<dbReference type="AlphaFoldDB" id="A0A2T9ZF40"/>
<proteinExistence type="inferred from homology"/>
<dbReference type="GO" id="GO:0005743">
    <property type="term" value="C:mitochondrial inner membrane"/>
    <property type="evidence" value="ECO:0007669"/>
    <property type="project" value="UniProtKB-SubCell"/>
</dbReference>
<comment type="subcellular location">
    <subcellularLocation>
        <location evidence="1">Mitochondrion inner membrane</location>
    </subcellularLocation>
</comment>
<keyword evidence="11" id="KW-0066">ATP synthesis</keyword>
<organism evidence="14 15">
    <name type="scientific">Smittium megazygosporum</name>
    <dbReference type="NCBI Taxonomy" id="133381"/>
    <lineage>
        <taxon>Eukaryota</taxon>
        <taxon>Fungi</taxon>
        <taxon>Fungi incertae sedis</taxon>
        <taxon>Zoopagomycota</taxon>
        <taxon>Kickxellomycotina</taxon>
        <taxon>Harpellomycetes</taxon>
        <taxon>Harpellales</taxon>
        <taxon>Legeriomycetaceae</taxon>
        <taxon>Smittium</taxon>
    </lineage>
</organism>
<name>A0A2T9ZF40_9FUNG</name>
<dbReference type="GO" id="GO:0045259">
    <property type="term" value="C:proton-transporting ATP synthase complex"/>
    <property type="evidence" value="ECO:0007669"/>
    <property type="project" value="UniProtKB-KW"/>
</dbReference>
<keyword evidence="7" id="KW-0809">Transit peptide</keyword>
<evidence type="ECO:0000256" key="8">
    <source>
        <dbReference type="ARBA" id="ARBA00023065"/>
    </source>
</evidence>
<dbReference type="Proteomes" id="UP000245609">
    <property type="component" value="Unassembled WGS sequence"/>
</dbReference>
<comment type="caution">
    <text evidence="14">The sequence shown here is derived from an EMBL/GenBank/DDBJ whole genome shotgun (WGS) entry which is preliminary data.</text>
</comment>
<dbReference type="GO" id="GO:0046933">
    <property type="term" value="F:proton-transporting ATP synthase activity, rotational mechanism"/>
    <property type="evidence" value="ECO:0007669"/>
    <property type="project" value="InterPro"/>
</dbReference>
<dbReference type="PANTHER" id="PTHR13822:SF7">
    <property type="entry name" value="ATP SYNTHASE SUBUNIT DELTA, MITOCHONDRIAL"/>
    <property type="match status" value="1"/>
</dbReference>
<dbReference type="Pfam" id="PF02823">
    <property type="entry name" value="ATP-synt_DE_N"/>
    <property type="match status" value="1"/>
</dbReference>
<keyword evidence="10" id="KW-0472">Membrane</keyword>
<accession>A0A2T9ZF40</accession>
<dbReference type="Gene3D" id="2.60.15.10">
    <property type="entry name" value="F0F1 ATP synthase delta/epsilon subunit, N-terminal"/>
    <property type="match status" value="1"/>
</dbReference>
<evidence type="ECO:0000259" key="13">
    <source>
        <dbReference type="Pfam" id="PF02823"/>
    </source>
</evidence>
<keyword evidence="6" id="KW-0999">Mitochondrion inner membrane</keyword>
<evidence type="ECO:0000256" key="4">
    <source>
        <dbReference type="ARBA" id="ARBA00022448"/>
    </source>
</evidence>
<evidence type="ECO:0000256" key="1">
    <source>
        <dbReference type="ARBA" id="ARBA00004273"/>
    </source>
</evidence>
<evidence type="ECO:0000256" key="12">
    <source>
        <dbReference type="ARBA" id="ARBA00031669"/>
    </source>
</evidence>
<keyword evidence="4" id="KW-0813">Transport</keyword>
<keyword evidence="5" id="KW-0375">Hydrogen ion transport</keyword>
<reference evidence="14 15" key="1">
    <citation type="journal article" date="2018" name="MBio">
        <title>Comparative Genomics Reveals the Core Gene Toolbox for the Fungus-Insect Symbiosis.</title>
        <authorList>
            <person name="Wang Y."/>
            <person name="Stata M."/>
            <person name="Wang W."/>
            <person name="Stajich J.E."/>
            <person name="White M.M."/>
            <person name="Moncalvo J.M."/>
        </authorList>
    </citation>
    <scope>NUCLEOTIDE SEQUENCE [LARGE SCALE GENOMIC DNA]</scope>
    <source>
        <strain evidence="14 15">SC-DP-2</strain>
    </source>
</reference>
<evidence type="ECO:0000256" key="6">
    <source>
        <dbReference type="ARBA" id="ARBA00022792"/>
    </source>
</evidence>
<evidence type="ECO:0000256" key="7">
    <source>
        <dbReference type="ARBA" id="ARBA00022946"/>
    </source>
</evidence>
<evidence type="ECO:0000256" key="3">
    <source>
        <dbReference type="ARBA" id="ARBA00016960"/>
    </source>
</evidence>
<dbReference type="HAMAP" id="MF_00530">
    <property type="entry name" value="ATP_synth_epsil_bac"/>
    <property type="match status" value="1"/>
</dbReference>
<evidence type="ECO:0000313" key="14">
    <source>
        <dbReference type="EMBL" id="PVV03191.1"/>
    </source>
</evidence>
<dbReference type="CDD" id="cd12152">
    <property type="entry name" value="F1-ATPase_delta"/>
    <property type="match status" value="1"/>
</dbReference>
<evidence type="ECO:0000256" key="10">
    <source>
        <dbReference type="ARBA" id="ARBA00023136"/>
    </source>
</evidence>
<keyword evidence="15" id="KW-1185">Reference proteome</keyword>
<keyword evidence="8" id="KW-0406">Ion transport</keyword>
<dbReference type="InterPro" id="IPR001469">
    <property type="entry name" value="ATP_synth_F1_dsu/esu"/>
</dbReference>
<dbReference type="STRING" id="133381.A0A2T9ZF40"/>
<feature type="domain" description="ATP synthase F1 complex delta/epsilon subunit N-terminal" evidence="13">
    <location>
        <begin position="43"/>
        <end position="107"/>
    </location>
</feature>
<keyword evidence="9" id="KW-0496">Mitochondrion</keyword>
<dbReference type="SUPFAM" id="SSF51344">
    <property type="entry name" value="Epsilon subunit of F1F0-ATP synthase N-terminal domain"/>
    <property type="match status" value="1"/>
</dbReference>
<evidence type="ECO:0000256" key="11">
    <source>
        <dbReference type="ARBA" id="ARBA00023196"/>
    </source>
</evidence>
<dbReference type="EMBL" id="MBFS01000264">
    <property type="protein sequence ID" value="PVV03191.1"/>
    <property type="molecule type" value="Genomic_DNA"/>
</dbReference>
<evidence type="ECO:0000256" key="5">
    <source>
        <dbReference type="ARBA" id="ARBA00022781"/>
    </source>
</evidence>
<comment type="similarity">
    <text evidence="2">Belongs to the ATPase epsilon chain family.</text>
</comment>
<evidence type="ECO:0000313" key="15">
    <source>
        <dbReference type="Proteomes" id="UP000245609"/>
    </source>
</evidence>